<dbReference type="RefSeq" id="WP_163738202.1">
    <property type="nucleotide sequence ID" value="NZ_JAAGOA010000008.1"/>
</dbReference>
<gene>
    <name evidence="6" type="ORF">G1H10_13280</name>
</gene>
<evidence type="ECO:0000259" key="5">
    <source>
        <dbReference type="Pfam" id="PF06441"/>
    </source>
</evidence>
<dbReference type="InterPro" id="IPR016292">
    <property type="entry name" value="Epoxide_hydrolase"/>
</dbReference>
<feature type="active site" description="Proton acceptor" evidence="4">
    <location>
        <position position="361"/>
    </location>
</feature>
<dbReference type="InterPro" id="IPR029058">
    <property type="entry name" value="AB_hydrolase_fold"/>
</dbReference>
<name>A0A6L9SAW4_9ACTN</name>
<feature type="domain" description="Epoxide hydrolase N-terminal" evidence="5">
    <location>
        <begin position="16"/>
        <end position="121"/>
    </location>
</feature>
<accession>A0A6L9SAW4</accession>
<comment type="similarity">
    <text evidence="1">Belongs to the peptidase S33 family.</text>
</comment>
<dbReference type="PIRSF" id="PIRSF001112">
    <property type="entry name" value="Epoxide_hydrolase"/>
    <property type="match status" value="1"/>
</dbReference>
<evidence type="ECO:0000256" key="3">
    <source>
        <dbReference type="ARBA" id="ARBA00022801"/>
    </source>
</evidence>
<dbReference type="Gene3D" id="3.40.50.1820">
    <property type="entry name" value="alpha/beta hydrolase"/>
    <property type="match status" value="1"/>
</dbReference>
<evidence type="ECO:0000313" key="6">
    <source>
        <dbReference type="EMBL" id="NEE01140.1"/>
    </source>
</evidence>
<feature type="active site" description="Nucleophile" evidence="4">
    <location>
        <position position="190"/>
    </location>
</feature>
<proteinExistence type="inferred from homology"/>
<evidence type="ECO:0000256" key="2">
    <source>
        <dbReference type="ARBA" id="ARBA00022797"/>
    </source>
</evidence>
<dbReference type="GO" id="GO:0097176">
    <property type="term" value="P:epoxide metabolic process"/>
    <property type="evidence" value="ECO:0007669"/>
    <property type="project" value="TreeGrafter"/>
</dbReference>
<dbReference type="Proteomes" id="UP000475214">
    <property type="component" value="Unassembled WGS sequence"/>
</dbReference>
<dbReference type="AlphaFoldDB" id="A0A6L9SAW4"/>
<keyword evidence="7" id="KW-1185">Reference proteome</keyword>
<dbReference type="InterPro" id="IPR010497">
    <property type="entry name" value="Epoxide_hydro_N"/>
</dbReference>
<evidence type="ECO:0000313" key="7">
    <source>
        <dbReference type="Proteomes" id="UP000475214"/>
    </source>
</evidence>
<dbReference type="Pfam" id="PF06441">
    <property type="entry name" value="EHN"/>
    <property type="match status" value="1"/>
</dbReference>
<evidence type="ECO:0000256" key="1">
    <source>
        <dbReference type="ARBA" id="ARBA00010088"/>
    </source>
</evidence>
<organism evidence="6 7">
    <name type="scientific">Phytoactinopolyspora halotolerans</name>
    <dbReference type="NCBI Taxonomy" id="1981512"/>
    <lineage>
        <taxon>Bacteria</taxon>
        <taxon>Bacillati</taxon>
        <taxon>Actinomycetota</taxon>
        <taxon>Actinomycetes</taxon>
        <taxon>Jiangellales</taxon>
        <taxon>Jiangellaceae</taxon>
        <taxon>Phytoactinopolyspora</taxon>
    </lineage>
</organism>
<evidence type="ECO:0000256" key="4">
    <source>
        <dbReference type="PIRSR" id="PIRSR001112-1"/>
    </source>
</evidence>
<dbReference type="InterPro" id="IPR000639">
    <property type="entry name" value="Epox_hydrolase-like"/>
</dbReference>
<dbReference type="PRINTS" id="PR00412">
    <property type="entry name" value="EPOXHYDRLASE"/>
</dbReference>
<comment type="caution">
    <text evidence="6">The sequence shown here is derived from an EMBL/GenBank/DDBJ whole genome shotgun (WGS) entry which is preliminary data.</text>
</comment>
<dbReference type="EMBL" id="JAAGOA010000008">
    <property type="protein sequence ID" value="NEE01140.1"/>
    <property type="molecule type" value="Genomic_DNA"/>
</dbReference>
<feature type="active site" description="Proton donor" evidence="4">
    <location>
        <position position="310"/>
    </location>
</feature>
<dbReference type="GO" id="GO:0004301">
    <property type="term" value="F:epoxide hydrolase activity"/>
    <property type="evidence" value="ECO:0007669"/>
    <property type="project" value="TreeGrafter"/>
</dbReference>
<sequence length="383" mass="42840">MTNTTSAQSALAAAEIRPFTIDIPEADLDDLQRRLARTRFTQELPGAGWDYGMPLDFVTRLVDYWKDGYDWRAAQARLNSYPQFTTEIDGQNVHFLHVRSPEPDAFPLLLTHGWPGSIVEFLDVIEPLTDPRRHGGDPSTAFHLVIPSVPGFGFSGHTTERGWDKTRIAKAWAELMGRLGYERYGLHGNDGGSIISPEVGRVDSEHVAAVHVTQIFSFPSGDPAEMEGLSEEDQAGLQRLQWFWEKMGAFNQLQSTQPQTLAHALADSPVGQLAWNAQLFGEGAVSDDFILTNVMIYWLTNTAASSARFYYEGSHGAEPEGPTTVPIGLAAFADDFISIRRFAERDHQNIVQWNTYDVGGHYSAHQVPEVLVGDLREFFRRFR</sequence>
<protein>
    <submittedName>
        <fullName evidence="6">Epoxide hydrolase</fullName>
    </submittedName>
</protein>
<dbReference type="PANTHER" id="PTHR21661:SF35">
    <property type="entry name" value="EPOXIDE HYDROLASE"/>
    <property type="match status" value="1"/>
</dbReference>
<dbReference type="SUPFAM" id="SSF53474">
    <property type="entry name" value="alpha/beta-Hydrolases"/>
    <property type="match status" value="1"/>
</dbReference>
<reference evidence="6 7" key="1">
    <citation type="submission" date="2020-02" db="EMBL/GenBank/DDBJ databases">
        <authorList>
            <person name="Li X.-J."/>
            <person name="Han X.-M."/>
        </authorList>
    </citation>
    <scope>NUCLEOTIDE SEQUENCE [LARGE SCALE GENOMIC DNA]</scope>
    <source>
        <strain evidence="6 7">CCTCC AB 2017055</strain>
    </source>
</reference>
<dbReference type="PANTHER" id="PTHR21661">
    <property type="entry name" value="EPOXIDE HYDROLASE 1-RELATED"/>
    <property type="match status" value="1"/>
</dbReference>
<keyword evidence="3 6" id="KW-0378">Hydrolase</keyword>
<keyword evidence="2" id="KW-0058">Aromatic hydrocarbons catabolism</keyword>